<dbReference type="OrthoDB" id="497525at2759"/>
<name>W7TMM1_9STRA</name>
<keyword evidence="1" id="KW-0732">Signal</keyword>
<comment type="caution">
    <text evidence="2">The sequence shown here is derived from an EMBL/GenBank/DDBJ whole genome shotgun (WGS) entry which is preliminary data.</text>
</comment>
<feature type="signal peptide" evidence="1">
    <location>
        <begin position="1"/>
        <end position="33"/>
    </location>
</feature>
<proteinExistence type="predicted"/>
<feature type="chain" id="PRO_5004900866" description="Phytanoyl-dioxygenase" evidence="1">
    <location>
        <begin position="34"/>
        <end position="346"/>
    </location>
</feature>
<gene>
    <name evidence="2" type="ORF">Naga_100220g2</name>
</gene>
<accession>W7TMM1</accession>
<organism evidence="2 3">
    <name type="scientific">Nannochloropsis gaditana</name>
    <dbReference type="NCBI Taxonomy" id="72520"/>
    <lineage>
        <taxon>Eukaryota</taxon>
        <taxon>Sar</taxon>
        <taxon>Stramenopiles</taxon>
        <taxon>Ochrophyta</taxon>
        <taxon>Eustigmatophyceae</taxon>
        <taxon>Eustigmatales</taxon>
        <taxon>Monodopsidaceae</taxon>
        <taxon>Nannochloropsis</taxon>
    </lineage>
</organism>
<dbReference type="EMBL" id="AZIL01002350">
    <property type="protein sequence ID" value="EWM21934.1"/>
    <property type="molecule type" value="Genomic_DNA"/>
</dbReference>
<keyword evidence="3" id="KW-1185">Reference proteome</keyword>
<dbReference type="AlphaFoldDB" id="W7TMM1"/>
<protein>
    <recommendedName>
        <fullName evidence="4">Phytanoyl-dioxygenase</fullName>
    </recommendedName>
</protein>
<sequence length="346" mass="38632">MWKGSASKRPKCHYQKRLFRMLVVFLLKSISCAFQGMPSLVNSGRGIDRRGPHTHVTSSIRGQADTSNVLVTSYAEDAVIWDVPVGIQRGEPPSDLKPNYVTFLGLAEVFQDQDGIKLADLFDTDDGFRHAIRVAMREDLFIPDPTRSEKVNRFLKDLGSSLHVCWEKSPTGYANLSRVFKQYGIGNLDGATFIKKLGGMAGGGPQIKDSDGFLLRQKRFGSLIDIVTAGSRLKPAHSWHQDCNLPQMTVMLGFPKTSGYLGTGVFSHAIKLSHPLKDQVPGGGQVVQYDEYEGVGKDPKLPNILPESVILRPRYGKGREIMIYDDSWHIHSAPDHIYRTSVWRFM</sequence>
<evidence type="ECO:0000313" key="3">
    <source>
        <dbReference type="Proteomes" id="UP000019335"/>
    </source>
</evidence>
<evidence type="ECO:0000256" key="1">
    <source>
        <dbReference type="SAM" id="SignalP"/>
    </source>
</evidence>
<evidence type="ECO:0008006" key="4">
    <source>
        <dbReference type="Google" id="ProtNLM"/>
    </source>
</evidence>
<dbReference type="Proteomes" id="UP000019335">
    <property type="component" value="Unassembled WGS sequence"/>
</dbReference>
<evidence type="ECO:0000313" key="2">
    <source>
        <dbReference type="EMBL" id="EWM21934.1"/>
    </source>
</evidence>
<reference evidence="2 3" key="1">
    <citation type="journal article" date="2014" name="Mol. Plant">
        <title>Chromosome Scale Genome Assembly and Transcriptome Profiling of Nannochloropsis gaditana in Nitrogen Depletion.</title>
        <authorList>
            <person name="Corteggiani Carpinelli E."/>
            <person name="Telatin A."/>
            <person name="Vitulo N."/>
            <person name="Forcato C."/>
            <person name="D'Angelo M."/>
            <person name="Schiavon R."/>
            <person name="Vezzi A."/>
            <person name="Giacometti G.M."/>
            <person name="Morosinotto T."/>
            <person name="Valle G."/>
        </authorList>
    </citation>
    <scope>NUCLEOTIDE SEQUENCE [LARGE SCALE GENOMIC DNA]</scope>
    <source>
        <strain evidence="2 3">B-31</strain>
    </source>
</reference>